<evidence type="ECO:0000256" key="2">
    <source>
        <dbReference type="ARBA" id="ARBA00022692"/>
    </source>
</evidence>
<dbReference type="GO" id="GO:0016020">
    <property type="term" value="C:membrane"/>
    <property type="evidence" value="ECO:0007669"/>
    <property type="project" value="UniProtKB-SubCell"/>
</dbReference>
<evidence type="ECO:0000256" key="4">
    <source>
        <dbReference type="ARBA" id="ARBA00023136"/>
    </source>
</evidence>
<dbReference type="AlphaFoldDB" id="A0A829MCG2"/>
<gene>
    <name evidence="6" type="ORF">L833_3958</name>
</gene>
<dbReference type="EMBL" id="AYTF01000002">
    <property type="protein sequence ID" value="ESV61563.1"/>
    <property type="molecule type" value="Genomic_DNA"/>
</dbReference>
<evidence type="ECO:0000313" key="6">
    <source>
        <dbReference type="EMBL" id="ESV61563.1"/>
    </source>
</evidence>
<feature type="transmembrane region" description="Helical" evidence="5">
    <location>
        <begin position="6"/>
        <end position="25"/>
    </location>
</feature>
<keyword evidence="2 5" id="KW-0812">Transmembrane</keyword>
<evidence type="ECO:0000256" key="5">
    <source>
        <dbReference type="SAM" id="Phobius"/>
    </source>
</evidence>
<proteinExistence type="predicted"/>
<evidence type="ECO:0000256" key="3">
    <source>
        <dbReference type="ARBA" id="ARBA00022989"/>
    </source>
</evidence>
<keyword evidence="3 5" id="KW-1133">Transmembrane helix</keyword>
<dbReference type="Pfam" id="PF02674">
    <property type="entry name" value="Colicin_V"/>
    <property type="match status" value="1"/>
</dbReference>
<name>A0A829MCG2_9MYCO</name>
<organism evidence="6 7">
    <name type="scientific">Mycobacteroides abscessus MAB_091912_2446</name>
    <dbReference type="NCBI Taxonomy" id="1335414"/>
    <lineage>
        <taxon>Bacteria</taxon>
        <taxon>Bacillati</taxon>
        <taxon>Actinomycetota</taxon>
        <taxon>Actinomycetes</taxon>
        <taxon>Mycobacteriales</taxon>
        <taxon>Mycobacteriaceae</taxon>
        <taxon>Mycobacteroides</taxon>
        <taxon>Mycobacteroides abscessus</taxon>
    </lineage>
</organism>
<reference evidence="6 7" key="1">
    <citation type="journal article" date="2014" name="Emerg. Infect. Dis.">
        <title>High-level Relatedness among Mycobacterium abscessus subsp. massiliense Strains from Widely Separated Outbreaks.</title>
        <authorList>
            <person name="Tettelin H."/>
            <person name="Davidson R.M."/>
            <person name="Agrawal S."/>
            <person name="Aitken M.L."/>
            <person name="Shallom S."/>
            <person name="Hasan N.A."/>
            <person name="Strong M."/>
            <person name="Nogueira de Moura V.C."/>
            <person name="De Groote M.A."/>
            <person name="Duarte R.S."/>
            <person name="Hine E."/>
            <person name="Parankush S."/>
            <person name="Su Q."/>
            <person name="Daugherty S.C."/>
            <person name="Fraser C.M."/>
            <person name="Brown-Elliott B.A."/>
            <person name="Wallace R.J.Jr."/>
            <person name="Holland S.M."/>
            <person name="Sampaio E.P."/>
            <person name="Olivier K.N."/>
            <person name="Jackson M."/>
            <person name="Zelazny A.M."/>
        </authorList>
    </citation>
    <scope>NUCLEOTIDE SEQUENCE [LARGE SCALE GENOMIC DNA]</scope>
    <source>
        <strain evidence="6 7">MAB_091912_2446</strain>
    </source>
</reference>
<feature type="transmembrane region" description="Helical" evidence="5">
    <location>
        <begin position="97"/>
        <end position="121"/>
    </location>
</feature>
<accession>A0A829MCG2</accession>
<feature type="transmembrane region" description="Helical" evidence="5">
    <location>
        <begin position="64"/>
        <end position="85"/>
    </location>
</feature>
<dbReference type="Proteomes" id="UP000018502">
    <property type="component" value="Unassembled WGS sequence"/>
</dbReference>
<evidence type="ECO:0000313" key="7">
    <source>
        <dbReference type="Proteomes" id="UP000018502"/>
    </source>
</evidence>
<comment type="subcellular location">
    <subcellularLocation>
        <location evidence="1">Membrane</location>
        <topology evidence="1">Multi-pass membrane protein</topology>
    </subcellularLocation>
</comment>
<comment type="caution">
    <text evidence="6">The sequence shown here is derived from an EMBL/GenBank/DDBJ whole genome shotgun (WGS) entry which is preliminary data.</text>
</comment>
<protein>
    <submittedName>
        <fullName evidence="6">Colicin V production family protein</fullName>
    </submittedName>
</protein>
<sequence length="196" mass="20751">MNLNPSQWLDIGVIAVAFIAAVSGWRSGALGSLMSFVGVILGAVAGIMLAPHVVANIEGSRTKLFASLLLILVLVVIGEVAGVVLGRAMRGAIRNRVLRTGDSVVGVVLQVAAVLVAAWLLSIPMQSSNQPNISAAARESKVLSQVDKYAPTSCARCPTTCRSYWTPPACPACCSRLARPRSPRWTHPTRRLPTVQ</sequence>
<evidence type="ECO:0000256" key="1">
    <source>
        <dbReference type="ARBA" id="ARBA00004141"/>
    </source>
</evidence>
<feature type="transmembrane region" description="Helical" evidence="5">
    <location>
        <begin position="32"/>
        <end position="52"/>
    </location>
</feature>
<dbReference type="GO" id="GO:0009403">
    <property type="term" value="P:toxin biosynthetic process"/>
    <property type="evidence" value="ECO:0007669"/>
    <property type="project" value="InterPro"/>
</dbReference>
<dbReference type="InterPro" id="IPR003825">
    <property type="entry name" value="Colicin-V_CvpA"/>
</dbReference>
<keyword evidence="4 5" id="KW-0472">Membrane</keyword>